<evidence type="ECO:0000256" key="4">
    <source>
        <dbReference type="ARBA" id="ARBA00022840"/>
    </source>
</evidence>
<keyword evidence="1 8" id="KW-0547">Nucleotide-binding</keyword>
<dbReference type="PROSITE" id="PS51194">
    <property type="entry name" value="HELICASE_CTER"/>
    <property type="match status" value="1"/>
</dbReference>
<reference evidence="13 14" key="1">
    <citation type="journal article" date="2024" name="BMC Genomics">
        <title>De novo assembly and annotation of Popillia japonica's genome with initial clues to its potential as an invasive pest.</title>
        <authorList>
            <person name="Cucini C."/>
            <person name="Boschi S."/>
            <person name="Funari R."/>
            <person name="Cardaioli E."/>
            <person name="Iannotti N."/>
            <person name="Marturano G."/>
            <person name="Paoli F."/>
            <person name="Bruttini M."/>
            <person name="Carapelli A."/>
            <person name="Frati F."/>
            <person name="Nardi F."/>
        </authorList>
    </citation>
    <scope>NUCLEOTIDE SEQUENCE [LARGE SCALE GENOMIC DNA]</scope>
    <source>
        <strain evidence="13">DMR45628</strain>
    </source>
</reference>
<dbReference type="Pfam" id="PF23681">
    <property type="entry name" value="CTT_SPB4"/>
    <property type="match status" value="1"/>
</dbReference>
<protein>
    <recommendedName>
        <fullName evidence="9">ATP-dependent RNA helicase</fullName>
        <ecNumber evidence="9">3.6.4.13</ecNumber>
    </recommendedName>
</protein>
<dbReference type="InterPro" id="IPR056330">
    <property type="entry name" value="CTT_SPB4"/>
</dbReference>
<dbReference type="AlphaFoldDB" id="A0AAW1MJT4"/>
<keyword evidence="4 8" id="KW-0067">ATP-binding</keyword>
<keyword evidence="6" id="KW-0175">Coiled coil</keyword>
<evidence type="ECO:0000259" key="11">
    <source>
        <dbReference type="PROSITE" id="PS51192"/>
    </source>
</evidence>
<dbReference type="InterPro" id="IPR000629">
    <property type="entry name" value="RNA-helicase_DEAD-box_CS"/>
</dbReference>
<dbReference type="Pfam" id="PF00270">
    <property type="entry name" value="DEAD"/>
    <property type="match status" value="1"/>
</dbReference>
<comment type="catalytic activity">
    <reaction evidence="9">
        <text>ATP + H2O = ADP + phosphate + H(+)</text>
        <dbReference type="Rhea" id="RHEA:13065"/>
        <dbReference type="ChEBI" id="CHEBI:15377"/>
        <dbReference type="ChEBI" id="CHEBI:15378"/>
        <dbReference type="ChEBI" id="CHEBI:30616"/>
        <dbReference type="ChEBI" id="CHEBI:43474"/>
        <dbReference type="ChEBI" id="CHEBI:456216"/>
        <dbReference type="EC" id="3.6.4.13"/>
    </reaction>
</comment>
<comment type="similarity">
    <text evidence="7">Belongs to the DEAD box helicase family. DDX55/SPB4 subfamily.</text>
</comment>
<dbReference type="CDD" id="cd18787">
    <property type="entry name" value="SF2_C_DEAD"/>
    <property type="match status" value="1"/>
</dbReference>
<dbReference type="InterPro" id="IPR011545">
    <property type="entry name" value="DEAD/DEAH_box_helicase_dom"/>
</dbReference>
<dbReference type="CDD" id="cd17960">
    <property type="entry name" value="DEADc_DDX55"/>
    <property type="match status" value="1"/>
</dbReference>
<dbReference type="PANTHER" id="PTHR24031">
    <property type="entry name" value="RNA HELICASE"/>
    <property type="match status" value="1"/>
</dbReference>
<dbReference type="Proteomes" id="UP001458880">
    <property type="component" value="Unassembled WGS sequence"/>
</dbReference>
<feature type="domain" description="Helicase ATP-binding" evidence="11">
    <location>
        <begin position="1"/>
        <end position="177"/>
    </location>
</feature>
<accession>A0AAW1MJT4</accession>
<evidence type="ECO:0000256" key="5">
    <source>
        <dbReference type="ARBA" id="ARBA00022884"/>
    </source>
</evidence>
<dbReference type="Gene3D" id="3.40.50.300">
    <property type="entry name" value="P-loop containing nucleotide triphosphate hydrolases"/>
    <property type="match status" value="2"/>
</dbReference>
<dbReference type="EC" id="3.6.4.13" evidence="9"/>
<sequence length="556" mass="63720">MKDVAAQAVTGSGKTLAFLIPLLEILLRRSRTQAWDKQEVGAIVISPTRELALQTYDVLKQLLKYGLRQILFVGGNNVEEDVNNFMKNGGNILICTPGRLEDLLCRKQEINLPLAVKHLELLILDEADRLLDLGFKTTLDTILSYLPKQRRTGLFSATQTKELDALIRAGLRNPVVVNVTEKLTQSTPILLKNYYIVVENNGKLATLLSFLETELVKKAIIFFPTCACVDYWSSVFPSILPKSMKVPILALHGKMKEKRSKILERFRTSNEALLLCTDVMARGIDIPEVDWVIQWDPPSNASAFVHRVGRTARQGQEGSALIMLLESEEAYVTFIEKNQKVQLIEREDSVKEENITKLRETLRQLQLKDRVLMEKATRAFVSHIRAYSKHECSLLLRIKDLSIGAMAATYGLLQLPKMPELKNKDSSDFPIVENFDFNAVPYKDKDREAARQLKLKQYEKTGIWPGHKQKNKPRMKPSEPWSKTKQKKEEKKEKRLKRKRGKDAKISNNEPIKKKKRKNPISQEDMEELSRDIALLKKLKKKKITEAEFDEQFDKL</sequence>
<feature type="region of interest" description="Disordered" evidence="10">
    <location>
        <begin position="460"/>
        <end position="527"/>
    </location>
</feature>
<evidence type="ECO:0000256" key="8">
    <source>
        <dbReference type="RuleBase" id="RU000492"/>
    </source>
</evidence>
<dbReference type="EMBL" id="JASPKY010000038">
    <property type="protein sequence ID" value="KAK9746638.1"/>
    <property type="molecule type" value="Genomic_DNA"/>
</dbReference>
<comment type="function">
    <text evidence="9">RNA helicase.</text>
</comment>
<keyword evidence="14" id="KW-1185">Reference proteome</keyword>
<dbReference type="InterPro" id="IPR014001">
    <property type="entry name" value="Helicase_ATP-bd"/>
</dbReference>
<dbReference type="InterPro" id="IPR001650">
    <property type="entry name" value="Helicase_C-like"/>
</dbReference>
<dbReference type="GO" id="GO:0016787">
    <property type="term" value="F:hydrolase activity"/>
    <property type="evidence" value="ECO:0007669"/>
    <property type="project" value="UniProtKB-KW"/>
</dbReference>
<evidence type="ECO:0000256" key="7">
    <source>
        <dbReference type="ARBA" id="ARBA00038002"/>
    </source>
</evidence>
<evidence type="ECO:0000256" key="1">
    <source>
        <dbReference type="ARBA" id="ARBA00022741"/>
    </source>
</evidence>
<dbReference type="SMART" id="SM01178">
    <property type="entry name" value="DUF4217"/>
    <property type="match status" value="1"/>
</dbReference>
<gene>
    <name evidence="13" type="ORF">QE152_g5913</name>
</gene>
<dbReference type="InterPro" id="IPR027417">
    <property type="entry name" value="P-loop_NTPase"/>
</dbReference>
<evidence type="ECO:0000256" key="9">
    <source>
        <dbReference type="RuleBase" id="RU365068"/>
    </source>
</evidence>
<keyword evidence="3 8" id="KW-0347">Helicase</keyword>
<evidence type="ECO:0000256" key="6">
    <source>
        <dbReference type="ARBA" id="ARBA00023054"/>
    </source>
</evidence>
<feature type="domain" description="Helicase C-terminal" evidence="12">
    <location>
        <begin position="190"/>
        <end position="359"/>
    </location>
</feature>
<dbReference type="SMART" id="SM00490">
    <property type="entry name" value="HELICc"/>
    <property type="match status" value="1"/>
</dbReference>
<keyword evidence="2 8" id="KW-0378">Hydrolase</keyword>
<dbReference type="GO" id="GO:0003723">
    <property type="term" value="F:RNA binding"/>
    <property type="evidence" value="ECO:0007669"/>
    <property type="project" value="UniProtKB-UniRule"/>
</dbReference>
<organism evidence="13 14">
    <name type="scientific">Popillia japonica</name>
    <name type="common">Japanese beetle</name>
    <dbReference type="NCBI Taxonomy" id="7064"/>
    <lineage>
        <taxon>Eukaryota</taxon>
        <taxon>Metazoa</taxon>
        <taxon>Ecdysozoa</taxon>
        <taxon>Arthropoda</taxon>
        <taxon>Hexapoda</taxon>
        <taxon>Insecta</taxon>
        <taxon>Pterygota</taxon>
        <taxon>Neoptera</taxon>
        <taxon>Endopterygota</taxon>
        <taxon>Coleoptera</taxon>
        <taxon>Polyphaga</taxon>
        <taxon>Scarabaeiformia</taxon>
        <taxon>Scarabaeidae</taxon>
        <taxon>Rutelinae</taxon>
        <taxon>Popillia</taxon>
    </lineage>
</organism>
<proteinExistence type="inferred from homology"/>
<evidence type="ECO:0000256" key="2">
    <source>
        <dbReference type="ARBA" id="ARBA00022801"/>
    </source>
</evidence>
<dbReference type="PROSITE" id="PS51192">
    <property type="entry name" value="HELICASE_ATP_BIND_1"/>
    <property type="match status" value="1"/>
</dbReference>
<evidence type="ECO:0000313" key="14">
    <source>
        <dbReference type="Proteomes" id="UP001458880"/>
    </source>
</evidence>
<dbReference type="Pfam" id="PF13959">
    <property type="entry name" value="CTE_SPB4"/>
    <property type="match status" value="1"/>
</dbReference>
<name>A0AAW1MJT4_POPJA</name>
<dbReference type="SMART" id="SM00487">
    <property type="entry name" value="DEXDc"/>
    <property type="match status" value="1"/>
</dbReference>
<evidence type="ECO:0000313" key="13">
    <source>
        <dbReference type="EMBL" id="KAK9746638.1"/>
    </source>
</evidence>
<evidence type="ECO:0000259" key="12">
    <source>
        <dbReference type="PROSITE" id="PS51194"/>
    </source>
</evidence>
<dbReference type="PROSITE" id="PS00039">
    <property type="entry name" value="DEAD_ATP_HELICASE"/>
    <property type="match status" value="1"/>
</dbReference>
<comment type="domain">
    <text evidence="9">The Q motif is unique to and characteristic of the DEAD box family of RNA helicases and controls ATP binding and hydrolysis.</text>
</comment>
<dbReference type="Pfam" id="PF00271">
    <property type="entry name" value="Helicase_C"/>
    <property type="match status" value="1"/>
</dbReference>
<evidence type="ECO:0000256" key="10">
    <source>
        <dbReference type="SAM" id="MobiDB-lite"/>
    </source>
</evidence>
<dbReference type="GO" id="GO:0003724">
    <property type="term" value="F:RNA helicase activity"/>
    <property type="evidence" value="ECO:0007669"/>
    <property type="project" value="UniProtKB-EC"/>
</dbReference>
<dbReference type="InterPro" id="IPR025313">
    <property type="entry name" value="SPB4-like_CTE"/>
</dbReference>
<comment type="caution">
    <text evidence="13">The sequence shown here is derived from an EMBL/GenBank/DDBJ whole genome shotgun (WGS) entry which is preliminary data.</text>
</comment>
<keyword evidence="5 9" id="KW-0694">RNA-binding</keyword>
<dbReference type="GO" id="GO:0005524">
    <property type="term" value="F:ATP binding"/>
    <property type="evidence" value="ECO:0007669"/>
    <property type="project" value="UniProtKB-UniRule"/>
</dbReference>
<dbReference type="SUPFAM" id="SSF52540">
    <property type="entry name" value="P-loop containing nucleoside triphosphate hydrolases"/>
    <property type="match status" value="1"/>
</dbReference>
<evidence type="ECO:0000256" key="3">
    <source>
        <dbReference type="ARBA" id="ARBA00022806"/>
    </source>
</evidence>